<dbReference type="InterPro" id="IPR045179">
    <property type="entry name" value="YgfZ/GcvT"/>
</dbReference>
<dbReference type="NCBIfam" id="TIGR03317">
    <property type="entry name" value="ygfZ_signature"/>
    <property type="match status" value="1"/>
</dbReference>
<dbReference type="Gene3D" id="3.30.1360.120">
    <property type="entry name" value="Probable tRNA modification gtpase trme, domain 1"/>
    <property type="match status" value="2"/>
</dbReference>
<dbReference type="EMBL" id="JAEHOD010000014">
    <property type="protein sequence ID" value="KAG2449413.1"/>
    <property type="molecule type" value="Genomic_DNA"/>
</dbReference>
<gene>
    <name evidence="4" type="ORF">HYH02_005562</name>
</gene>
<evidence type="ECO:0000256" key="3">
    <source>
        <dbReference type="ARBA" id="ARBA00023128"/>
    </source>
</evidence>
<dbReference type="Proteomes" id="UP000613740">
    <property type="component" value="Unassembled WGS sequence"/>
</dbReference>
<evidence type="ECO:0000256" key="1">
    <source>
        <dbReference type="ARBA" id="ARBA00004173"/>
    </source>
</evidence>
<evidence type="ECO:0000313" key="5">
    <source>
        <dbReference type="Proteomes" id="UP000613740"/>
    </source>
</evidence>
<evidence type="ECO:0000256" key="2">
    <source>
        <dbReference type="ARBA" id="ARBA00022946"/>
    </source>
</evidence>
<dbReference type="InterPro" id="IPR017703">
    <property type="entry name" value="YgfZ/GCV_T_CS"/>
</dbReference>
<dbReference type="GO" id="GO:0016226">
    <property type="term" value="P:iron-sulfur cluster assembly"/>
    <property type="evidence" value="ECO:0007669"/>
    <property type="project" value="TreeGrafter"/>
</dbReference>
<dbReference type="PANTHER" id="PTHR22602">
    <property type="entry name" value="TRANSFERASE CAF17, MITOCHONDRIAL-RELATED"/>
    <property type="match status" value="1"/>
</dbReference>
<reference evidence="4" key="1">
    <citation type="journal article" date="2020" name="bioRxiv">
        <title>Comparative genomics of Chlamydomonas.</title>
        <authorList>
            <person name="Craig R.J."/>
            <person name="Hasan A.R."/>
            <person name="Ness R.W."/>
            <person name="Keightley P.D."/>
        </authorList>
    </citation>
    <scope>NUCLEOTIDE SEQUENCE</scope>
    <source>
        <strain evidence="4">CCAP 11/173</strain>
    </source>
</reference>
<dbReference type="PANTHER" id="PTHR22602:SF0">
    <property type="entry name" value="TRANSFERASE CAF17, MITOCHONDRIAL-RELATED"/>
    <property type="match status" value="1"/>
</dbReference>
<protein>
    <recommendedName>
        <fullName evidence="6">Aminomethyltransferase folate-binding domain-containing protein</fullName>
    </recommendedName>
</protein>
<dbReference type="OrthoDB" id="191995at2759"/>
<organism evidence="4 5">
    <name type="scientific">Chlamydomonas schloesseri</name>
    <dbReference type="NCBI Taxonomy" id="2026947"/>
    <lineage>
        <taxon>Eukaryota</taxon>
        <taxon>Viridiplantae</taxon>
        <taxon>Chlorophyta</taxon>
        <taxon>core chlorophytes</taxon>
        <taxon>Chlorophyceae</taxon>
        <taxon>CS clade</taxon>
        <taxon>Chlamydomonadales</taxon>
        <taxon>Chlamydomonadaceae</taxon>
        <taxon>Chlamydomonas</taxon>
    </lineage>
</organism>
<dbReference type="InterPro" id="IPR027266">
    <property type="entry name" value="TrmE/GcvT-like"/>
</dbReference>
<evidence type="ECO:0000313" key="4">
    <source>
        <dbReference type="EMBL" id="KAG2449413.1"/>
    </source>
</evidence>
<accession>A0A835WKL3</accession>
<dbReference type="AlphaFoldDB" id="A0A835WKL3"/>
<evidence type="ECO:0008006" key="6">
    <source>
        <dbReference type="Google" id="ProtNLM"/>
    </source>
</evidence>
<keyword evidence="5" id="KW-1185">Reference proteome</keyword>
<keyword evidence="3" id="KW-0496">Mitochondrion</keyword>
<comment type="subcellular location">
    <subcellularLocation>
        <location evidence="1">Mitochondrion</location>
    </subcellularLocation>
</comment>
<keyword evidence="2" id="KW-0809">Transit peptide</keyword>
<comment type="caution">
    <text evidence="4">The sequence shown here is derived from an EMBL/GenBank/DDBJ whole genome shotgun (WGS) entry which is preliminary data.</text>
</comment>
<proteinExistence type="predicted"/>
<dbReference type="GO" id="GO:0005759">
    <property type="term" value="C:mitochondrial matrix"/>
    <property type="evidence" value="ECO:0007669"/>
    <property type="project" value="TreeGrafter"/>
</dbReference>
<dbReference type="SUPFAM" id="SSF103025">
    <property type="entry name" value="Folate-binding domain"/>
    <property type="match status" value="1"/>
</dbReference>
<name>A0A835WKL3_9CHLO</name>
<sequence>MVTNDVRPLEKAGPADAPVYATVLTPKGKFLHDMFISRHPDLPGALLLEVDASGAAAAVQLLNKYKLRRPVSFRDVSSEYRVMAAWGAAAGAGGGVPPAGPWWRPDPRLPQLGYRALVPAADAAEVAATAGEEAYRAWRYSLGVAEGESEIPAGQAAPLDFNVDVLHGVSYTKGCYVGQERNSFTHYRGVIRK</sequence>